<dbReference type="Proteomes" id="UP000823894">
    <property type="component" value="Unassembled WGS sequence"/>
</dbReference>
<reference evidence="1" key="1">
    <citation type="journal article" date="2021" name="PeerJ">
        <title>Extensive microbial diversity within the chicken gut microbiome revealed by metagenomics and culture.</title>
        <authorList>
            <person name="Gilroy R."/>
            <person name="Ravi A."/>
            <person name="Getino M."/>
            <person name="Pursley I."/>
            <person name="Horton D.L."/>
            <person name="Alikhan N.F."/>
            <person name="Baker D."/>
            <person name="Gharbi K."/>
            <person name="Hall N."/>
            <person name="Watson M."/>
            <person name="Adriaenssens E.M."/>
            <person name="Foster-Nyarko E."/>
            <person name="Jarju S."/>
            <person name="Secka A."/>
            <person name="Antonio M."/>
            <person name="Oren A."/>
            <person name="Chaudhuri R.R."/>
            <person name="La Ragione R."/>
            <person name="Hildebrand F."/>
            <person name="Pallen M.J."/>
        </authorList>
    </citation>
    <scope>NUCLEOTIDE SEQUENCE</scope>
    <source>
        <strain evidence="1">ChiGjej1B1-1692</strain>
    </source>
</reference>
<evidence type="ECO:0000313" key="2">
    <source>
        <dbReference type="Proteomes" id="UP000823894"/>
    </source>
</evidence>
<accession>A0A9D2SWG9</accession>
<evidence type="ECO:0000313" key="1">
    <source>
        <dbReference type="EMBL" id="HJC38308.1"/>
    </source>
</evidence>
<sequence length="100" mass="11534">MKKVILSADGDSTIYLVPDIVADNLEKYCIEFCDDWLWHSPQAAKYRMGAGVCYSEADFIDYLNKYKFPNEKSAAVKNLGWTGLGEELSEEFRELPYFNF</sequence>
<protein>
    <submittedName>
        <fullName evidence="1">Uncharacterized protein</fullName>
    </submittedName>
</protein>
<gene>
    <name evidence="1" type="ORF">H9757_04505</name>
</gene>
<dbReference type="EMBL" id="DWWK01000057">
    <property type="protein sequence ID" value="HJC38308.1"/>
    <property type="molecule type" value="Genomic_DNA"/>
</dbReference>
<organism evidence="1 2">
    <name type="scientific">Candidatus Mediterraneibacter faecigallinarum</name>
    <dbReference type="NCBI Taxonomy" id="2838669"/>
    <lineage>
        <taxon>Bacteria</taxon>
        <taxon>Bacillati</taxon>
        <taxon>Bacillota</taxon>
        <taxon>Clostridia</taxon>
        <taxon>Lachnospirales</taxon>
        <taxon>Lachnospiraceae</taxon>
        <taxon>Mediterraneibacter</taxon>
    </lineage>
</organism>
<reference evidence="1" key="2">
    <citation type="submission" date="2021-04" db="EMBL/GenBank/DDBJ databases">
        <authorList>
            <person name="Gilroy R."/>
        </authorList>
    </citation>
    <scope>NUCLEOTIDE SEQUENCE</scope>
    <source>
        <strain evidence="1">ChiGjej1B1-1692</strain>
    </source>
</reference>
<name>A0A9D2SWG9_9FIRM</name>
<comment type="caution">
    <text evidence="1">The sequence shown here is derived from an EMBL/GenBank/DDBJ whole genome shotgun (WGS) entry which is preliminary data.</text>
</comment>
<proteinExistence type="predicted"/>
<dbReference type="AlphaFoldDB" id="A0A9D2SWG9"/>